<dbReference type="GO" id="GO:0000160">
    <property type="term" value="P:phosphorelay signal transduction system"/>
    <property type="evidence" value="ECO:0007669"/>
    <property type="project" value="InterPro"/>
</dbReference>
<dbReference type="Proteomes" id="UP000218796">
    <property type="component" value="Unassembled WGS sequence"/>
</dbReference>
<keyword evidence="5" id="KW-1185">Reference proteome</keyword>
<feature type="transmembrane region" description="Helical" evidence="2">
    <location>
        <begin position="49"/>
        <end position="69"/>
    </location>
</feature>
<evidence type="ECO:0000256" key="2">
    <source>
        <dbReference type="SAM" id="Phobius"/>
    </source>
</evidence>
<dbReference type="CDD" id="cd00156">
    <property type="entry name" value="REC"/>
    <property type="match status" value="1"/>
</dbReference>
<dbReference type="SUPFAM" id="SSF52172">
    <property type="entry name" value="CheY-like"/>
    <property type="match status" value="1"/>
</dbReference>
<feature type="domain" description="Response regulatory" evidence="3">
    <location>
        <begin position="139"/>
        <end position="252"/>
    </location>
</feature>
<dbReference type="RefSeq" id="WP_095661748.1">
    <property type="nucleotide sequence ID" value="NZ_DFUA01000025.1"/>
</dbReference>
<organism evidence="4 5">
    <name type="scientific">Hafnia paralvei</name>
    <dbReference type="NCBI Taxonomy" id="546367"/>
    <lineage>
        <taxon>Bacteria</taxon>
        <taxon>Pseudomonadati</taxon>
        <taxon>Pseudomonadota</taxon>
        <taxon>Gammaproteobacteria</taxon>
        <taxon>Enterobacterales</taxon>
        <taxon>Hafniaceae</taxon>
        <taxon>Hafnia</taxon>
    </lineage>
</organism>
<evidence type="ECO:0000259" key="3">
    <source>
        <dbReference type="PROSITE" id="PS50110"/>
    </source>
</evidence>
<evidence type="ECO:0000256" key="1">
    <source>
        <dbReference type="PROSITE-ProRule" id="PRU00169"/>
    </source>
</evidence>
<feature type="transmembrane region" description="Helical" evidence="2">
    <location>
        <begin position="20"/>
        <end position="42"/>
    </location>
</feature>
<dbReference type="AlphaFoldDB" id="A0A2A2M7L8"/>
<dbReference type="InterPro" id="IPR011006">
    <property type="entry name" value="CheY-like_superfamily"/>
</dbReference>
<dbReference type="Gene3D" id="3.40.50.2300">
    <property type="match status" value="1"/>
</dbReference>
<proteinExistence type="predicted"/>
<keyword evidence="2" id="KW-0812">Transmembrane</keyword>
<evidence type="ECO:0000313" key="5">
    <source>
        <dbReference type="Proteomes" id="UP000218796"/>
    </source>
</evidence>
<keyword evidence="2" id="KW-0472">Membrane</keyword>
<gene>
    <name evidence="4" type="ORF">CJD50_21420</name>
</gene>
<keyword evidence="1" id="KW-0597">Phosphoprotein</keyword>
<protein>
    <submittedName>
        <fullName evidence="4">Response regulator</fullName>
    </submittedName>
</protein>
<keyword evidence="2" id="KW-1133">Transmembrane helix</keyword>
<comment type="caution">
    <text evidence="4">The sequence shown here is derived from an EMBL/GenBank/DDBJ whole genome shotgun (WGS) entry which is preliminary data.</text>
</comment>
<name>A0A2A2M7L8_9GAMM</name>
<sequence length="256" mass="28584">MEPEKFAETAIGFTKSPLGIIALFIVLVYGFASFVVSFGNGLSEHIAPLIYFMVFFPVIVFLGFLWLVAKHHNKLYGPSDFKDENNFLRAQIATAASLTAATAKQPENSAGVTESQLQKIVNVVSNAKRQSKHEKWRNRILWVDDRPENNVYERQAFEAQGIEFALALSTDEALELLKTNKFAAIISDMDRKEGAQEGYVLLERLRAMGDKTPFMIYASSDLPEHKRMAREKGAIGSTNRAEELFQIVMGAITNGS</sequence>
<dbReference type="OrthoDB" id="9180348at2"/>
<dbReference type="InterPro" id="IPR001789">
    <property type="entry name" value="Sig_transdc_resp-reg_receiver"/>
</dbReference>
<accession>A0A2A2M7L8</accession>
<reference evidence="4 5" key="1">
    <citation type="submission" date="2017-08" db="EMBL/GenBank/DDBJ databases">
        <title>Draft Genome Sequence of Hafnia alvei CITHA-6 Isolated from Raw Bovine Milk.</title>
        <authorList>
            <person name="Culligan E.P."/>
            <person name="Mcsweeney A."/>
            <person name="O'Doherty C."/>
            <person name="Gleeson E."/>
            <person name="O'Riordan D."/>
            <person name="Sleator R.D."/>
        </authorList>
    </citation>
    <scope>NUCLEOTIDE SEQUENCE [LARGE SCALE GENOMIC DNA]</scope>
    <source>
        <strain evidence="4 5">CITHA-6</strain>
    </source>
</reference>
<dbReference type="EMBL" id="NQMS01000014">
    <property type="protein sequence ID" value="PAV94406.1"/>
    <property type="molecule type" value="Genomic_DNA"/>
</dbReference>
<evidence type="ECO:0000313" key="4">
    <source>
        <dbReference type="EMBL" id="PAV94406.1"/>
    </source>
</evidence>
<dbReference type="Pfam" id="PF00072">
    <property type="entry name" value="Response_reg"/>
    <property type="match status" value="1"/>
</dbReference>
<feature type="modified residue" description="4-aspartylphosphate" evidence="1">
    <location>
        <position position="188"/>
    </location>
</feature>
<dbReference type="PROSITE" id="PS50110">
    <property type="entry name" value="RESPONSE_REGULATORY"/>
    <property type="match status" value="1"/>
</dbReference>